<name>A0AAQ5BH44_HUMAN</name>
<dbReference type="Ensembl" id="ENST00000713865.1">
    <property type="protein sequence ID" value="ENSP00000519170.1"/>
    <property type="gene ID" value="ENSG00000293565.1"/>
</dbReference>
<organism evidence="1 2">
    <name type="scientific">Homo sapiens</name>
    <name type="common">Human</name>
    <dbReference type="NCBI Taxonomy" id="9606"/>
    <lineage>
        <taxon>Eukaryota</taxon>
        <taxon>Metazoa</taxon>
        <taxon>Chordata</taxon>
        <taxon>Craniata</taxon>
        <taxon>Vertebrata</taxon>
        <taxon>Euteleostomi</taxon>
        <taxon>Mammalia</taxon>
        <taxon>Eutheria</taxon>
        <taxon>Euarchontoglires</taxon>
        <taxon>Primates</taxon>
        <taxon>Haplorrhini</taxon>
        <taxon>Catarrhini</taxon>
        <taxon>Hominidae</taxon>
        <taxon>Homo</taxon>
    </lineage>
</organism>
<proteinExistence type="predicted"/>
<dbReference type="Proteomes" id="UP000005640">
    <property type="component" value="Chromosome 1"/>
</dbReference>
<accession>A0AAQ5BH44</accession>
<dbReference type="AlphaFoldDB" id="A0AAQ5BH44"/>
<protein>
    <submittedName>
        <fullName evidence="1">Uncharacterized protein</fullName>
    </submittedName>
</protein>
<evidence type="ECO:0000313" key="1">
    <source>
        <dbReference type="Ensembl" id="ENSP00000519170.1"/>
    </source>
</evidence>
<reference evidence="1" key="4">
    <citation type="submission" date="2025-08" db="UniProtKB">
        <authorList>
            <consortium name="Ensembl"/>
        </authorList>
    </citation>
    <scope>IDENTIFICATION</scope>
</reference>
<reference evidence="1 2" key="1">
    <citation type="journal article" date="2001" name="Nature">
        <title>Initial sequencing and analysis of the human genome.</title>
        <authorList>
            <consortium name="International Human Genome Sequencing Consortium"/>
            <person name="Lander E.S."/>
            <person name="Linton L.M."/>
            <person name="Birren B."/>
            <person name="Nusbaum C."/>
            <person name="Zody M.C."/>
            <person name="Baldwin J."/>
            <person name="Devon K."/>
            <person name="Dewar K."/>
            <person name="Doyle M."/>
            <person name="FitzHugh W."/>
            <person name="Funke R."/>
            <person name="Gage D."/>
            <person name="Harris K."/>
            <person name="Heaford A."/>
            <person name="Howland J."/>
            <person name="Kann L."/>
            <person name="Lehoczky J."/>
            <person name="LeVine R."/>
            <person name="McEwan P."/>
            <person name="McKernan K."/>
            <person name="Meldrim J."/>
            <person name="Mesirov J.P."/>
            <person name="Miranda C."/>
            <person name="Morris W."/>
            <person name="Naylor J."/>
            <person name="Raymond C."/>
            <person name="Rosetti M."/>
            <person name="Santos R."/>
            <person name="Sheridan A."/>
            <person name="Sougnez C."/>
            <person name="Stange-Thomann N."/>
            <person name="Stojanovic N."/>
            <person name="Subramanian A."/>
            <person name="Wyman D."/>
            <person name="Rogers J."/>
            <person name="Sulston J."/>
            <person name="Ainscough R."/>
            <person name="Beck S."/>
            <person name="Bentley D."/>
            <person name="Burton J."/>
            <person name="Clee C."/>
            <person name="Carter N."/>
            <person name="Coulson A."/>
            <person name="Deadman R."/>
            <person name="Deloukas P."/>
            <person name="Dunham A."/>
            <person name="Dunham I."/>
            <person name="Durbin R."/>
            <person name="French L."/>
            <person name="Grafham D."/>
            <person name="Gregory S."/>
            <person name="Hubbard T."/>
            <person name="Humphray S."/>
            <person name="Hunt A."/>
            <person name="Jones M."/>
            <person name="Lloyd C."/>
            <person name="McMurray A."/>
            <person name="Matthews L."/>
            <person name="Mercer S."/>
            <person name="Milne S."/>
            <person name="Mullikin J.C."/>
            <person name="Mungall A."/>
            <person name="Plumb R."/>
            <person name="Ross M."/>
            <person name="Shownkeen R."/>
            <person name="Sims S."/>
            <person name="Waterston R.H."/>
            <person name="Wilson R.K."/>
            <person name="Hillier L.W."/>
            <person name="McPherson J.D."/>
            <person name="Marra M.A."/>
            <person name="Mardis E.R."/>
            <person name="Fulton L.A."/>
            <person name="Chinwalla A.T."/>
            <person name="Pepin K.H."/>
            <person name="Gish W.R."/>
            <person name="Chissoe S.L."/>
            <person name="Wendl M.C."/>
            <person name="Delehaunty K.D."/>
            <person name="Miner T.L."/>
            <person name="Delehaunty A."/>
            <person name="Kramer J.B."/>
            <person name="Cook L.L."/>
            <person name="Fulton R.S."/>
            <person name="Johnson D.L."/>
            <person name="Minx P.J."/>
            <person name="Clifton S.W."/>
            <person name="Hawkins T."/>
            <person name="Branscomb E."/>
            <person name="Predki P."/>
            <person name="Richardson P."/>
            <person name="Wenning S."/>
            <person name="Slezak T."/>
            <person name="Doggett N."/>
            <person name="Cheng J.F."/>
            <person name="Olsen A."/>
            <person name="Lucas S."/>
            <person name="Elkin C."/>
            <person name="Uberbacher E."/>
            <person name="Frazier M."/>
            <person name="Gibbs R.A."/>
            <person name="Muzny D.M."/>
            <person name="Scherer S.E."/>
            <person name="Bouck J.B."/>
            <person name="Sodergren E.J."/>
            <person name="Worley K.C."/>
            <person name="Rives C.M."/>
            <person name="Gorrell J.H."/>
            <person name="Metzker M.L."/>
            <person name="Naylor S.L."/>
            <person name="Kucherlapati R.S."/>
            <person name="Nelson D.L."/>
            <person name="Weinstock G.M."/>
            <person name="Sakaki Y."/>
            <person name="Fujiyama A."/>
            <person name="Hattori M."/>
            <person name="Yada T."/>
            <person name="Toyoda A."/>
            <person name="Itoh T."/>
            <person name="Kawagoe C."/>
            <person name="Watanabe H."/>
            <person name="Totoki Y."/>
            <person name="Taylor T."/>
            <person name="Weissenbach J."/>
            <person name="Heilig R."/>
            <person name="Saurin W."/>
            <person name="Artiguenave F."/>
            <person name="Brottier P."/>
            <person name="Bruls T."/>
            <person name="Pelletier E."/>
            <person name="Robert C."/>
            <person name="Wincker P."/>
            <person name="Smith D.R."/>
            <person name="Doucette-Stamm L."/>
            <person name="Rubenfield M."/>
            <person name="Weinstock K."/>
            <person name="Lee H.M."/>
            <person name="Dubois J."/>
            <person name="Rosenthal A."/>
            <person name="Platzer M."/>
            <person name="Nyakatura G."/>
            <person name="Taudien S."/>
            <person name="Rump A."/>
            <person name="Yang H."/>
            <person name="Yu J."/>
            <person name="Wang J."/>
            <person name="Huang G."/>
            <person name="Gu J."/>
            <person name="Hood L."/>
            <person name="Rowen L."/>
            <person name="Madan A."/>
            <person name="Qin S."/>
            <person name="Davis R.W."/>
            <person name="Federspiel N.A."/>
            <person name="Abola A.P."/>
            <person name="Proctor M.J."/>
            <person name="Myers R.M."/>
            <person name="Schmutz J."/>
            <person name="Dickson M."/>
            <person name="Grimwood J."/>
            <person name="Cox D.R."/>
            <person name="Olson M.V."/>
            <person name="Kaul R."/>
            <person name="Raymond C."/>
            <person name="Shimizu N."/>
            <person name="Kawasaki K."/>
            <person name="Minoshima S."/>
            <person name="Evans G.A."/>
            <person name="Athanasiou M."/>
            <person name="Schultz R."/>
            <person name="Roe B.A."/>
            <person name="Chen F."/>
            <person name="Pan H."/>
            <person name="Ramser J."/>
            <person name="Lehrach H."/>
            <person name="Reinhardt R."/>
            <person name="McCombie W.R."/>
            <person name="de la Bastide M."/>
            <person name="Dedhia N."/>
            <person name="Blocker H."/>
            <person name="Hornischer K."/>
            <person name="Nordsiek G."/>
            <person name="Agarwala R."/>
            <person name="Aravind L."/>
            <person name="Bailey J.A."/>
            <person name="Bateman A."/>
            <person name="Batzoglou S."/>
            <person name="Birney E."/>
            <person name="Bork P."/>
            <person name="Brown D.G."/>
            <person name="Burge C.B."/>
            <person name="Cerutti L."/>
            <person name="Chen H.C."/>
            <person name="Church D."/>
            <person name="Clamp M."/>
            <person name="Copley R.R."/>
            <person name="Doerks T."/>
            <person name="Eddy S.R."/>
            <person name="Eichler E.E."/>
            <person name="Furey T.S."/>
            <person name="Galagan J."/>
            <person name="Gilbert J.G."/>
            <person name="Harmon C."/>
            <person name="Hayashizaki Y."/>
            <person name="Haussler D."/>
            <person name="Hermjakob H."/>
            <person name="Hokamp K."/>
            <person name="Jang W."/>
            <person name="Johnson L.S."/>
            <person name="Jones T.A."/>
            <person name="Kasif S."/>
            <person name="Kaspryzk A."/>
            <person name="Kennedy S."/>
            <person name="Kent W.J."/>
            <person name="Kitts P."/>
            <person name="Koonin E.V."/>
            <person name="Korf I."/>
            <person name="Kulp D."/>
            <person name="Lancet D."/>
            <person name="Lowe T.M."/>
            <person name="McLysaght A."/>
            <person name="Mikkelsen T."/>
            <person name="Moran J.V."/>
            <person name="Mulder N."/>
            <person name="Pollara V.J."/>
            <person name="Ponting C.P."/>
            <person name="Schuler G."/>
            <person name="Schultz J."/>
            <person name="Slater G."/>
            <person name="Smit A.F."/>
            <person name="Stupka E."/>
            <person name="Szustakowski J."/>
            <person name="Thierry-Mieg D."/>
            <person name="Thierry-Mieg J."/>
            <person name="Wagner L."/>
            <person name="Wallis J."/>
            <person name="Wheeler R."/>
            <person name="Williams A."/>
            <person name="Wolf Y.I."/>
            <person name="Wolfe K.H."/>
            <person name="Yang S.P."/>
            <person name="Yeh R.F."/>
            <person name="Collins F."/>
            <person name="Guyer M.S."/>
            <person name="Peterson J."/>
            <person name="Felsenfeld A."/>
            <person name="Wetterstrand K.A."/>
            <person name="Patrinos A."/>
            <person name="Morgan M.J."/>
            <person name="de Jong P."/>
            <person name="Catanese J.J."/>
            <person name="Osoegawa K."/>
            <person name="Shizuya H."/>
            <person name="Choi S."/>
            <person name="Chen Y.J."/>
        </authorList>
    </citation>
    <scope>NUCLEOTIDE SEQUENCE [LARGE SCALE GENOMIC DNA]</scope>
</reference>
<evidence type="ECO:0000313" key="2">
    <source>
        <dbReference type="Proteomes" id="UP000005640"/>
    </source>
</evidence>
<keyword evidence="2" id="KW-1185">Reference proteome</keyword>
<dbReference type="EMBL" id="AL031428">
    <property type="status" value="NOT_ANNOTATED_CDS"/>
    <property type="molecule type" value="Genomic_DNA"/>
</dbReference>
<reference evidence="1 2" key="3">
    <citation type="journal article" date="2006" name="Nature">
        <title>The DNA sequence and biological annotation of human chromosome 1.</title>
        <authorList>
            <person name="Gregory S.G."/>
            <person name="Barlow K.F."/>
            <person name="McLay K.E."/>
            <person name="Kaul R."/>
            <person name="Swarbreck D."/>
            <person name="Dunham A."/>
            <person name="Scott C.E."/>
            <person name="Howe K.L."/>
            <person name="Woodfine K."/>
            <person name="Spencer C.C."/>
            <person name="Jones M.C."/>
            <person name="Gillson C."/>
            <person name="Searle S."/>
            <person name="Zhou Y."/>
            <person name="Kokocinski F."/>
            <person name="McDonald L."/>
            <person name="Evans R."/>
            <person name="Phillips K."/>
            <person name="Atkinson A."/>
            <person name="Cooper R."/>
            <person name="Jones C."/>
            <person name="Hall R.E."/>
            <person name="Andrews T.D."/>
            <person name="Lloyd C."/>
            <person name="Ainscough R."/>
            <person name="Almeida J.P."/>
            <person name="Ambrose K.D."/>
            <person name="Anderson F."/>
            <person name="Andrew R.W."/>
            <person name="Ashwell R.I."/>
            <person name="Aubin K."/>
            <person name="Babbage A.K."/>
            <person name="Bagguley C.L."/>
            <person name="Bailey J."/>
            <person name="Beasley H."/>
            <person name="Bethel G."/>
            <person name="Bird C.P."/>
            <person name="Bray-Allen S."/>
            <person name="Brown J.Y."/>
            <person name="Brown A.J."/>
            <person name="Buckley D."/>
            <person name="Burton J."/>
            <person name="Bye J."/>
            <person name="Carder C."/>
            <person name="Chapman J.C."/>
            <person name="Clark S.Y."/>
            <person name="Clarke G."/>
            <person name="Clee C."/>
            <person name="Cobley V."/>
            <person name="Collier R.E."/>
            <person name="Corby N."/>
            <person name="Coville G.J."/>
            <person name="Davies J."/>
            <person name="Deadman R."/>
            <person name="Dunn M."/>
            <person name="Earthrowl M."/>
            <person name="Ellington A.G."/>
            <person name="Errington H."/>
            <person name="Frankish A."/>
            <person name="Frankland J."/>
            <person name="French L."/>
            <person name="Garner P."/>
            <person name="Garnett J."/>
            <person name="Gay L."/>
            <person name="Ghori M.R."/>
            <person name="Gibson R."/>
            <person name="Gilby L.M."/>
            <person name="Gillett W."/>
            <person name="Glithero R.J."/>
            <person name="Grafham D.V."/>
            <person name="Griffiths C."/>
            <person name="Griffiths-Jones S."/>
            <person name="Grocock R."/>
            <person name="Hammond S."/>
            <person name="Harrison E.S."/>
            <person name="Hart E."/>
            <person name="Haugen E."/>
            <person name="Heath P.D."/>
            <person name="Holmes S."/>
            <person name="Holt K."/>
            <person name="Howden P.J."/>
            <person name="Hunt A.R."/>
            <person name="Hunt S.E."/>
            <person name="Hunter G."/>
            <person name="Isherwood J."/>
            <person name="James R."/>
            <person name="Johnson C."/>
            <person name="Johnson D."/>
            <person name="Joy A."/>
            <person name="Kay M."/>
            <person name="Kershaw J.K."/>
            <person name="Kibukawa M."/>
            <person name="Kimberley A.M."/>
            <person name="King A."/>
            <person name="Knights A.J."/>
            <person name="Lad H."/>
            <person name="Laird G."/>
            <person name="Lawlor S."/>
            <person name="Leongamornlert D.A."/>
            <person name="Lloyd D.M."/>
            <person name="Loveland J."/>
            <person name="Lovell J."/>
            <person name="Lush M.J."/>
            <person name="Lyne R."/>
            <person name="Martin S."/>
            <person name="Mashreghi-Mohammadi M."/>
            <person name="Matthews L."/>
            <person name="Matthews N.S."/>
            <person name="McLaren S."/>
            <person name="Milne S."/>
            <person name="Mistry S."/>
            <person name="Moore M.J."/>
            <person name="Nickerson T."/>
            <person name="O'Dell C.N."/>
            <person name="Oliver K."/>
            <person name="Palmeiri A."/>
            <person name="Palmer S.A."/>
            <person name="Parker A."/>
            <person name="Patel D."/>
            <person name="Pearce A.V."/>
            <person name="Peck A.I."/>
            <person name="Pelan S."/>
            <person name="Phelps K."/>
            <person name="Phillimore B.J."/>
            <person name="Plumb R."/>
            <person name="Rajan J."/>
            <person name="Raymond C."/>
            <person name="Rouse G."/>
            <person name="Saenphimmachak C."/>
            <person name="Sehra H.K."/>
            <person name="Sheridan E."/>
            <person name="Shownkeen R."/>
            <person name="Sims S."/>
            <person name="Skuce C.D."/>
            <person name="Smith M."/>
            <person name="Steward C."/>
            <person name="Subramanian S."/>
            <person name="Sycamore N."/>
            <person name="Tracey A."/>
            <person name="Tromans A."/>
            <person name="Van Helmond Z."/>
            <person name="Wall M."/>
            <person name="Wallis J.M."/>
            <person name="White S."/>
            <person name="Whitehead S.L."/>
            <person name="Wilkinson J.E."/>
            <person name="Willey D.L."/>
            <person name="Williams H."/>
            <person name="Wilming L."/>
            <person name="Wray P.W."/>
            <person name="Wu Z."/>
            <person name="Coulson A."/>
            <person name="Vaudin M."/>
            <person name="Sulston J.E."/>
            <person name="Durbin R."/>
            <person name="Hubbard T."/>
            <person name="Wooster R."/>
            <person name="Dunham I."/>
            <person name="Carter N.P."/>
            <person name="McVean G."/>
            <person name="Ross M.T."/>
            <person name="Harrow J."/>
            <person name="Olson M.V."/>
            <person name="Beck S."/>
            <person name="Rogers J."/>
            <person name="Bentley D.R."/>
            <person name="Banerjee R."/>
            <person name="Bryant S.P."/>
            <person name="Burford D.C."/>
            <person name="Burrill W.D."/>
            <person name="Clegg S.M."/>
            <person name="Dhami P."/>
            <person name="Dovey O."/>
            <person name="Faulkner L.M."/>
            <person name="Gribble S.M."/>
            <person name="Langford C.F."/>
            <person name="Pandian R.D."/>
            <person name="Porter K.M."/>
            <person name="Prigmore E."/>
        </authorList>
    </citation>
    <scope>NUCLEOTIDE SEQUENCE [LARGE SCALE GENOMIC DNA]</scope>
</reference>
<reference evidence="1" key="5">
    <citation type="submission" date="2025-09" db="UniProtKB">
        <authorList>
            <consortium name="Ensembl"/>
        </authorList>
    </citation>
    <scope>IDENTIFICATION</scope>
</reference>
<reference evidence="1 2" key="2">
    <citation type="journal article" date="2004" name="Nature">
        <title>Finishing the euchromatic sequence of the human genome.</title>
        <authorList>
            <consortium name="International Human Genome Sequencing Consortium"/>
        </authorList>
    </citation>
    <scope>NUCLEOTIDE SEQUENCE [LARGE SCALE GENOMIC DNA]</scope>
</reference>
<sequence length="16" mass="2048">MMVSSCQRRLWLPRER</sequence>